<evidence type="ECO:0000256" key="5">
    <source>
        <dbReference type="ARBA" id="ARBA00022679"/>
    </source>
</evidence>
<keyword evidence="7 15" id="KW-0235">DNA replication</keyword>
<dbReference type="EC" id="2.7.7.7" evidence="15"/>
<keyword evidence="5 15" id="KW-0808">Transferase</keyword>
<dbReference type="PANTHER" id="PTHR11076:SF33">
    <property type="entry name" value="DNA POLYMERASE KAPPA"/>
    <property type="match status" value="1"/>
</dbReference>
<evidence type="ECO:0000256" key="7">
    <source>
        <dbReference type="ARBA" id="ARBA00022705"/>
    </source>
</evidence>
<dbReference type="AlphaFoldDB" id="W8RLZ5"/>
<comment type="catalytic activity">
    <reaction evidence="14 15">
        <text>DNA(n) + a 2'-deoxyribonucleoside 5'-triphosphate = DNA(n+1) + diphosphate</text>
        <dbReference type="Rhea" id="RHEA:22508"/>
        <dbReference type="Rhea" id="RHEA-COMP:17339"/>
        <dbReference type="Rhea" id="RHEA-COMP:17340"/>
        <dbReference type="ChEBI" id="CHEBI:33019"/>
        <dbReference type="ChEBI" id="CHEBI:61560"/>
        <dbReference type="ChEBI" id="CHEBI:173112"/>
        <dbReference type="EC" id="2.7.7.7"/>
    </reaction>
</comment>
<evidence type="ECO:0000256" key="8">
    <source>
        <dbReference type="ARBA" id="ARBA00022723"/>
    </source>
</evidence>
<dbReference type="SUPFAM" id="SSF56672">
    <property type="entry name" value="DNA/RNA polymerases"/>
    <property type="match status" value="1"/>
</dbReference>
<dbReference type="GO" id="GO:0000287">
    <property type="term" value="F:magnesium ion binding"/>
    <property type="evidence" value="ECO:0007669"/>
    <property type="project" value="UniProtKB-UniRule"/>
</dbReference>
<evidence type="ECO:0000313" key="17">
    <source>
        <dbReference type="EMBL" id="AHM02029.1"/>
    </source>
</evidence>
<dbReference type="Pfam" id="PF00817">
    <property type="entry name" value="IMS"/>
    <property type="match status" value="1"/>
</dbReference>
<dbReference type="NCBIfam" id="NF002677">
    <property type="entry name" value="PRK02406.1"/>
    <property type="match status" value="1"/>
</dbReference>
<dbReference type="SUPFAM" id="SSF100879">
    <property type="entry name" value="Lesion bypass DNA polymerase (Y-family), little finger domain"/>
    <property type="match status" value="1"/>
</dbReference>
<accession>W8RLZ5</accession>
<sequence>MLLDLDYFYAQCEEKRNPSIRGKPVVVCVYSGRSEDSGAVSTANYIARRYGVKSGIPISLAKQKLKDVDAVFLPVDHPFYREVSEKVMAILRNHADQFEQVGIDEAYLDVTQRTSGSYEETKELAARIKKDILTQQELTCSIGVGPNKLVAKIAADMQKPDGLTMIEAGQVGRFLSPLQVSRLVGVGRKTEKKMENMGIRTVGDLAGFDVQRLVEVFGRKLGSYFHNASLGIDDEPVQERGEAESMSKISTLKENTRKLEVIIEEADKLCDKVYAKLLDRGLSFRSVSILVVASDLSVHTRSKTIENPTKDLEVLKKTVRDLFTKFLKESDVEARRVGVKASNLTKEEQKQKQITNFFGSSND</sequence>
<dbReference type="HAMAP" id="MF_01113">
    <property type="entry name" value="DNApol_IV"/>
    <property type="match status" value="1"/>
</dbReference>
<dbReference type="PANTHER" id="PTHR11076">
    <property type="entry name" value="DNA REPAIR POLYMERASE UMUC / TRANSFERASE FAMILY MEMBER"/>
    <property type="match status" value="1"/>
</dbReference>
<dbReference type="FunFam" id="3.40.1170.60:FF:000009">
    <property type="entry name" value="DNA polymerase IV"/>
    <property type="match status" value="1"/>
</dbReference>
<keyword evidence="6 15" id="KW-0548">Nucleotidyltransferase</keyword>
<protein>
    <recommendedName>
        <fullName evidence="15">DNA polymerase IV</fullName>
        <shortName evidence="15">Pol IV</shortName>
        <ecNumber evidence="15">2.7.7.7</ecNumber>
    </recommendedName>
</protein>
<dbReference type="GO" id="GO:0003684">
    <property type="term" value="F:damaged DNA binding"/>
    <property type="evidence" value="ECO:0007669"/>
    <property type="project" value="InterPro"/>
</dbReference>
<evidence type="ECO:0000256" key="4">
    <source>
        <dbReference type="ARBA" id="ARBA00022490"/>
    </source>
</evidence>
<keyword evidence="8 15" id="KW-0479">Metal-binding</keyword>
<gene>
    <name evidence="15" type="primary">dbh</name>
</gene>
<evidence type="ECO:0000259" key="16">
    <source>
        <dbReference type="PROSITE" id="PS50173"/>
    </source>
</evidence>
<comment type="similarity">
    <text evidence="2 15">Belongs to the DNA polymerase type-Y family.</text>
</comment>
<dbReference type="Gene3D" id="3.40.1170.60">
    <property type="match status" value="1"/>
</dbReference>
<comment type="function">
    <text evidence="15">Poorly processive, error-prone DNA polymerase involved in untargeted mutagenesis. Copies undamaged DNA at stalled replication forks, which arise in vivo from mismatched or misaligned primer ends. These misaligned primers can be extended by PolIV. Exhibits no 3'-5' exonuclease (proofreading) activity. May be involved in translesional synthesis.</text>
</comment>
<dbReference type="PROSITE" id="PS50173">
    <property type="entry name" value="UMUC"/>
    <property type="match status" value="1"/>
</dbReference>
<dbReference type="GO" id="GO:0006261">
    <property type="term" value="P:DNA-templated DNA replication"/>
    <property type="evidence" value="ECO:0007669"/>
    <property type="project" value="UniProtKB-UniRule"/>
</dbReference>
<evidence type="ECO:0000256" key="9">
    <source>
        <dbReference type="ARBA" id="ARBA00022763"/>
    </source>
</evidence>
<dbReference type="InterPro" id="IPR050116">
    <property type="entry name" value="DNA_polymerase-Y"/>
</dbReference>
<keyword evidence="13 15" id="KW-0234">DNA repair</keyword>
<evidence type="ECO:0000256" key="6">
    <source>
        <dbReference type="ARBA" id="ARBA00022695"/>
    </source>
</evidence>
<feature type="active site" evidence="15">
    <location>
        <position position="105"/>
    </location>
</feature>
<comment type="subcellular location">
    <subcellularLocation>
        <location evidence="1 15">Cytoplasm</location>
    </subcellularLocation>
</comment>
<feature type="site" description="Substrate discrimination" evidence="15">
    <location>
        <position position="9"/>
    </location>
</feature>
<dbReference type="GO" id="GO:0042276">
    <property type="term" value="P:error-prone translesion synthesis"/>
    <property type="evidence" value="ECO:0007669"/>
    <property type="project" value="TreeGrafter"/>
</dbReference>
<evidence type="ECO:0000256" key="13">
    <source>
        <dbReference type="ARBA" id="ARBA00023204"/>
    </source>
</evidence>
<evidence type="ECO:0000256" key="15">
    <source>
        <dbReference type="HAMAP-Rule" id="MF_01113"/>
    </source>
</evidence>
<dbReference type="Gene3D" id="1.10.150.20">
    <property type="entry name" value="5' to 3' exonuclease, C-terminal subdomain"/>
    <property type="match status" value="1"/>
</dbReference>
<proteinExistence type="inferred from homology"/>
<feature type="domain" description="UmuC" evidence="16">
    <location>
        <begin position="1"/>
        <end position="187"/>
    </location>
</feature>
<evidence type="ECO:0000256" key="14">
    <source>
        <dbReference type="ARBA" id="ARBA00049244"/>
    </source>
</evidence>
<feature type="binding site" evidence="15">
    <location>
        <position position="4"/>
    </location>
    <ligand>
        <name>Mg(2+)</name>
        <dbReference type="ChEBI" id="CHEBI:18420"/>
    </ligand>
</feature>
<dbReference type="InterPro" id="IPR017961">
    <property type="entry name" value="DNA_pol_Y-fam_little_finger"/>
</dbReference>
<keyword evidence="4 15" id="KW-0963">Cytoplasm</keyword>
<organism evidence="17">
    <name type="scientific">uncultured miscellaneous Crenarchaeota group</name>
    <dbReference type="NCBI Taxonomy" id="1368239"/>
    <lineage>
        <taxon>Archaea</taxon>
        <taxon>Candidatus Bathyarchaeota</taxon>
        <taxon>environmental samples</taxon>
    </lineage>
</organism>
<keyword evidence="12 15" id="KW-0238">DNA-binding</keyword>
<dbReference type="InterPro" id="IPR053848">
    <property type="entry name" value="IMS_HHH_1"/>
</dbReference>
<feature type="binding site" evidence="15">
    <location>
        <position position="104"/>
    </location>
    <ligand>
        <name>Mg(2+)</name>
        <dbReference type="ChEBI" id="CHEBI:18420"/>
    </ligand>
</feature>
<keyword evidence="11 15" id="KW-0239">DNA-directed DNA polymerase</keyword>
<comment type="cofactor">
    <cofactor evidence="15">
        <name>Mg(2+)</name>
        <dbReference type="ChEBI" id="CHEBI:18420"/>
    </cofactor>
    <text evidence="15">Binds 2 magnesium ions per subunit.</text>
</comment>
<keyword evidence="3 15" id="KW-0515">Mutator protein</keyword>
<reference evidence="17" key="1">
    <citation type="journal article" date="2014" name="ISME J.">
        <title>Genetic and functional properties of uncultivated MCG archaea assessed by metagenome and gene expression analyses.</title>
        <authorList>
            <person name="Meng J."/>
            <person name="Xu J."/>
            <person name="Qin D."/>
            <person name="He Y."/>
            <person name="Xiao X."/>
            <person name="Wang F."/>
        </authorList>
    </citation>
    <scope>NUCLEOTIDE SEQUENCE</scope>
</reference>
<evidence type="ECO:0000256" key="2">
    <source>
        <dbReference type="ARBA" id="ARBA00010945"/>
    </source>
</evidence>
<dbReference type="InterPro" id="IPR043128">
    <property type="entry name" value="Rev_trsase/Diguanyl_cyclase"/>
</dbReference>
<comment type="subunit">
    <text evidence="15">Monomer.</text>
</comment>
<dbReference type="InterPro" id="IPR001126">
    <property type="entry name" value="UmuC"/>
</dbReference>
<evidence type="ECO:0000256" key="1">
    <source>
        <dbReference type="ARBA" id="ARBA00004496"/>
    </source>
</evidence>
<dbReference type="EMBL" id="KF439060">
    <property type="protein sequence ID" value="AHM02029.1"/>
    <property type="molecule type" value="Genomic_DNA"/>
</dbReference>
<evidence type="ECO:0000256" key="3">
    <source>
        <dbReference type="ARBA" id="ARBA00022457"/>
    </source>
</evidence>
<name>W8RLZ5_9ARCH</name>
<dbReference type="InterPro" id="IPR022880">
    <property type="entry name" value="DNApol_IV"/>
</dbReference>
<dbReference type="Gene3D" id="3.30.70.270">
    <property type="match status" value="1"/>
</dbReference>
<keyword evidence="9 15" id="KW-0227">DNA damage</keyword>
<dbReference type="GO" id="GO:0006281">
    <property type="term" value="P:DNA repair"/>
    <property type="evidence" value="ECO:0007669"/>
    <property type="project" value="UniProtKB-UniRule"/>
</dbReference>
<dbReference type="Pfam" id="PF21999">
    <property type="entry name" value="IMS_HHH_1"/>
    <property type="match status" value="1"/>
</dbReference>
<dbReference type="Pfam" id="PF11799">
    <property type="entry name" value="IMS_C"/>
    <property type="match status" value="1"/>
</dbReference>
<dbReference type="GO" id="GO:0003887">
    <property type="term" value="F:DNA-directed DNA polymerase activity"/>
    <property type="evidence" value="ECO:0007669"/>
    <property type="project" value="UniProtKB-UniRule"/>
</dbReference>
<dbReference type="InterPro" id="IPR036775">
    <property type="entry name" value="DNA_pol_Y-fam_lit_finger_sf"/>
</dbReference>
<dbReference type="InterPro" id="IPR043502">
    <property type="entry name" value="DNA/RNA_pol_sf"/>
</dbReference>
<dbReference type="CDD" id="cd03586">
    <property type="entry name" value="PolY_Pol_IV_kappa"/>
    <property type="match status" value="1"/>
</dbReference>
<dbReference type="Gene3D" id="3.30.1490.100">
    <property type="entry name" value="DNA polymerase, Y-family, little finger domain"/>
    <property type="match status" value="1"/>
</dbReference>
<dbReference type="GO" id="GO:0005737">
    <property type="term" value="C:cytoplasm"/>
    <property type="evidence" value="ECO:0007669"/>
    <property type="project" value="UniProtKB-SubCell"/>
</dbReference>
<evidence type="ECO:0000256" key="11">
    <source>
        <dbReference type="ARBA" id="ARBA00022932"/>
    </source>
</evidence>
<evidence type="ECO:0000256" key="10">
    <source>
        <dbReference type="ARBA" id="ARBA00022842"/>
    </source>
</evidence>
<evidence type="ECO:0000256" key="12">
    <source>
        <dbReference type="ARBA" id="ARBA00023125"/>
    </source>
</evidence>
<keyword evidence="10 15" id="KW-0460">Magnesium</keyword>